<reference evidence="5 6" key="1">
    <citation type="submission" date="2024-07" db="EMBL/GenBank/DDBJ databases">
        <title>Section-level genome sequencing and comparative genomics of Aspergillus sections Usti and Cavernicolus.</title>
        <authorList>
            <consortium name="Lawrence Berkeley National Laboratory"/>
            <person name="Nybo J.L."/>
            <person name="Vesth T.C."/>
            <person name="Theobald S."/>
            <person name="Frisvad J.C."/>
            <person name="Larsen T.O."/>
            <person name="Kjaerboelling I."/>
            <person name="Rothschild-Mancinelli K."/>
            <person name="Lyhne E.K."/>
            <person name="Kogle M.E."/>
            <person name="Barry K."/>
            <person name="Clum A."/>
            <person name="Na H."/>
            <person name="Ledsgaard L."/>
            <person name="Lin J."/>
            <person name="Lipzen A."/>
            <person name="Kuo A."/>
            <person name="Riley R."/>
            <person name="Mondo S."/>
            <person name="Labutti K."/>
            <person name="Haridas S."/>
            <person name="Pangalinan J."/>
            <person name="Salamov A.A."/>
            <person name="Simmons B.A."/>
            <person name="Magnuson J.K."/>
            <person name="Chen J."/>
            <person name="Drula E."/>
            <person name="Henrissat B."/>
            <person name="Wiebenga A."/>
            <person name="Lubbers R.J."/>
            <person name="Gomes A.C."/>
            <person name="Makela M.R."/>
            <person name="Stajich J."/>
            <person name="Grigoriev I.V."/>
            <person name="Mortensen U.H."/>
            <person name="De Vries R.P."/>
            <person name="Baker S.E."/>
            <person name="Andersen M.R."/>
        </authorList>
    </citation>
    <scope>NUCLEOTIDE SEQUENCE [LARGE SCALE GENOMIC DNA]</scope>
    <source>
        <strain evidence="5 6">CBS 588.65</strain>
    </source>
</reference>
<evidence type="ECO:0000259" key="4">
    <source>
        <dbReference type="Pfam" id="PF00891"/>
    </source>
</evidence>
<dbReference type="PANTHER" id="PTHR43712:SF19">
    <property type="entry name" value="DUAL O-METHYLTRANSFERASE_FAD-DEPENDENT MONOOXYGENASE ELCB"/>
    <property type="match status" value="1"/>
</dbReference>
<dbReference type="Pfam" id="PF00891">
    <property type="entry name" value="Methyltransf_2"/>
    <property type="match status" value="1"/>
</dbReference>
<keyword evidence="6" id="KW-1185">Reference proteome</keyword>
<feature type="domain" description="O-methyltransferase C-terminal" evidence="4">
    <location>
        <begin position="209"/>
        <end position="404"/>
    </location>
</feature>
<dbReference type="PANTHER" id="PTHR43712">
    <property type="entry name" value="PUTATIVE (AFU_ORTHOLOGUE AFUA_4G14580)-RELATED"/>
    <property type="match status" value="1"/>
</dbReference>
<keyword evidence="3" id="KW-0949">S-adenosyl-L-methionine</keyword>
<dbReference type="InterPro" id="IPR001077">
    <property type="entry name" value="COMT_C"/>
</dbReference>
<dbReference type="InterPro" id="IPR016461">
    <property type="entry name" value="COMT-like"/>
</dbReference>
<accession>A0ABR4I1C3</accession>
<evidence type="ECO:0000256" key="3">
    <source>
        <dbReference type="ARBA" id="ARBA00022691"/>
    </source>
</evidence>
<comment type="caution">
    <text evidence="5">The sequence shown here is derived from an EMBL/GenBank/DDBJ whole genome shotgun (WGS) entry which is preliminary data.</text>
</comment>
<organism evidence="5 6">
    <name type="scientific">Aspergillus granulosus</name>
    <dbReference type="NCBI Taxonomy" id="176169"/>
    <lineage>
        <taxon>Eukaryota</taxon>
        <taxon>Fungi</taxon>
        <taxon>Dikarya</taxon>
        <taxon>Ascomycota</taxon>
        <taxon>Pezizomycotina</taxon>
        <taxon>Eurotiomycetes</taxon>
        <taxon>Eurotiomycetidae</taxon>
        <taxon>Eurotiales</taxon>
        <taxon>Aspergillaceae</taxon>
        <taxon>Aspergillus</taxon>
        <taxon>Aspergillus subgen. Nidulantes</taxon>
    </lineage>
</organism>
<dbReference type="SUPFAM" id="SSF53335">
    <property type="entry name" value="S-adenosyl-L-methionine-dependent methyltransferases"/>
    <property type="match status" value="1"/>
</dbReference>
<gene>
    <name evidence="5" type="ORF">BJX63DRAFT_442946</name>
</gene>
<evidence type="ECO:0000313" key="5">
    <source>
        <dbReference type="EMBL" id="KAL2821543.1"/>
    </source>
</evidence>
<dbReference type="Gene3D" id="1.10.10.10">
    <property type="entry name" value="Winged helix-like DNA-binding domain superfamily/Winged helix DNA-binding domain"/>
    <property type="match status" value="1"/>
</dbReference>
<sequence>MTLHEGASPMEVIGLKLLQDVKTLHSYLDDAGLPHPSFDKGTPPVVLPNGAPLEVQSAREQIMDAALRLFRLAAGPSDYLTLARTTHEDVATFQWLWKFQIFDIVPADGPIGYTELAAKANVSAAHAKSIIRMAMTTGLFEELTPQQVSHSATSLYIRNSDHTRTWAAWICDISIPAAASMVAAQTKWPRSLSRVHTAYNVANDTELPFFQHLAQVPERKAQFEGLMKAVSFLQKFNLKHTIAGFDWASLGEATVVDVGGSTGHVSIALAREFPSLKFIVQDLPEVIADAQSHLLSLPDSAALTPRIMYLPHSFLTPQPIPNAAVYFLRMILHDWPNEEAITILSQLVPALGKDSRILVMDSILPDPGSVPLAKERLLRTQDLTMLQNFNAQERALEDWQEIFGRVEGGLEIKAIRQPVESNMAFIELALKQEEREGEVLP</sequence>
<evidence type="ECO:0000313" key="6">
    <source>
        <dbReference type="Proteomes" id="UP001610334"/>
    </source>
</evidence>
<dbReference type="EMBL" id="JBFXLT010000004">
    <property type="protein sequence ID" value="KAL2821543.1"/>
    <property type="molecule type" value="Genomic_DNA"/>
</dbReference>
<proteinExistence type="predicted"/>
<dbReference type="InterPro" id="IPR029063">
    <property type="entry name" value="SAM-dependent_MTases_sf"/>
</dbReference>
<dbReference type="InterPro" id="IPR036390">
    <property type="entry name" value="WH_DNA-bd_sf"/>
</dbReference>
<dbReference type="SUPFAM" id="SSF46785">
    <property type="entry name" value="Winged helix' DNA-binding domain"/>
    <property type="match status" value="1"/>
</dbReference>
<protein>
    <submittedName>
        <fullName evidence="5">O-methyltransferase-domain-containing protein</fullName>
    </submittedName>
</protein>
<name>A0ABR4I1C3_9EURO</name>
<dbReference type="Proteomes" id="UP001610334">
    <property type="component" value="Unassembled WGS sequence"/>
</dbReference>
<dbReference type="InterPro" id="IPR036388">
    <property type="entry name" value="WH-like_DNA-bd_sf"/>
</dbReference>
<evidence type="ECO:0000256" key="1">
    <source>
        <dbReference type="ARBA" id="ARBA00022603"/>
    </source>
</evidence>
<dbReference type="Gene3D" id="3.40.50.150">
    <property type="entry name" value="Vaccinia Virus protein VP39"/>
    <property type="match status" value="1"/>
</dbReference>
<keyword evidence="1" id="KW-0489">Methyltransferase</keyword>
<evidence type="ECO:0000256" key="2">
    <source>
        <dbReference type="ARBA" id="ARBA00022679"/>
    </source>
</evidence>
<keyword evidence="2" id="KW-0808">Transferase</keyword>
<dbReference type="PROSITE" id="PS51683">
    <property type="entry name" value="SAM_OMT_II"/>
    <property type="match status" value="1"/>
</dbReference>